<dbReference type="Gene3D" id="1.10.630.10">
    <property type="entry name" value="Cytochrome P450"/>
    <property type="match status" value="1"/>
</dbReference>
<sequence length="62" mass="7037">MNPYLALTLAVSNVICVMVFGYRFSIEDETFHTLLESMEILFRVAGSLTGNMSDLFFPFSCF</sequence>
<dbReference type="EMBL" id="JAOTOJ010000005">
    <property type="protein sequence ID" value="KAK9401461.1"/>
    <property type="molecule type" value="Genomic_DNA"/>
</dbReference>
<dbReference type="SUPFAM" id="SSF48264">
    <property type="entry name" value="Cytochrome P450"/>
    <property type="match status" value="1"/>
</dbReference>
<keyword evidence="1" id="KW-0472">Membrane</keyword>
<dbReference type="Proteomes" id="UP001474421">
    <property type="component" value="Unassembled WGS sequence"/>
</dbReference>
<dbReference type="AlphaFoldDB" id="A0AAW1BGS0"/>
<accession>A0AAW1BGS0</accession>
<evidence type="ECO:0000313" key="2">
    <source>
        <dbReference type="EMBL" id="KAK9401461.1"/>
    </source>
</evidence>
<evidence type="ECO:0000256" key="1">
    <source>
        <dbReference type="SAM" id="Phobius"/>
    </source>
</evidence>
<evidence type="ECO:0000313" key="3">
    <source>
        <dbReference type="Proteomes" id="UP001474421"/>
    </source>
</evidence>
<dbReference type="InterPro" id="IPR036396">
    <property type="entry name" value="Cyt_P450_sf"/>
</dbReference>
<keyword evidence="1" id="KW-1133">Transmembrane helix</keyword>
<name>A0AAW1BGS0_CROAD</name>
<dbReference type="GO" id="GO:0016705">
    <property type="term" value="F:oxidoreductase activity, acting on paired donors, with incorporation or reduction of molecular oxygen"/>
    <property type="evidence" value="ECO:0007669"/>
    <property type="project" value="InterPro"/>
</dbReference>
<dbReference type="GO" id="GO:0005506">
    <property type="term" value="F:iron ion binding"/>
    <property type="evidence" value="ECO:0007669"/>
    <property type="project" value="InterPro"/>
</dbReference>
<protein>
    <submittedName>
        <fullName evidence="2">Uncharacterized protein</fullName>
    </submittedName>
</protein>
<keyword evidence="1" id="KW-0812">Transmembrane</keyword>
<dbReference type="GO" id="GO:0020037">
    <property type="term" value="F:heme binding"/>
    <property type="evidence" value="ECO:0007669"/>
    <property type="project" value="InterPro"/>
</dbReference>
<feature type="transmembrane region" description="Helical" evidence="1">
    <location>
        <begin position="6"/>
        <end position="24"/>
    </location>
</feature>
<organism evidence="2 3">
    <name type="scientific">Crotalus adamanteus</name>
    <name type="common">Eastern diamondback rattlesnake</name>
    <dbReference type="NCBI Taxonomy" id="8729"/>
    <lineage>
        <taxon>Eukaryota</taxon>
        <taxon>Metazoa</taxon>
        <taxon>Chordata</taxon>
        <taxon>Craniata</taxon>
        <taxon>Vertebrata</taxon>
        <taxon>Euteleostomi</taxon>
        <taxon>Lepidosauria</taxon>
        <taxon>Squamata</taxon>
        <taxon>Bifurcata</taxon>
        <taxon>Unidentata</taxon>
        <taxon>Episquamata</taxon>
        <taxon>Toxicofera</taxon>
        <taxon>Serpentes</taxon>
        <taxon>Colubroidea</taxon>
        <taxon>Viperidae</taxon>
        <taxon>Crotalinae</taxon>
        <taxon>Crotalus</taxon>
    </lineage>
</organism>
<gene>
    <name evidence="2" type="ORF">NXF25_012175</name>
</gene>
<dbReference type="GO" id="GO:0004497">
    <property type="term" value="F:monooxygenase activity"/>
    <property type="evidence" value="ECO:0007669"/>
    <property type="project" value="InterPro"/>
</dbReference>
<reference evidence="2 3" key="1">
    <citation type="journal article" date="2024" name="Proc. Natl. Acad. Sci. U.S.A.">
        <title>The genetic regulatory architecture and epigenomic basis for age-related changes in rattlesnake venom.</title>
        <authorList>
            <person name="Hogan M.P."/>
            <person name="Holding M.L."/>
            <person name="Nystrom G.S."/>
            <person name="Colston T.J."/>
            <person name="Bartlett D.A."/>
            <person name="Mason A.J."/>
            <person name="Ellsworth S.A."/>
            <person name="Rautsaw R.M."/>
            <person name="Lawrence K.C."/>
            <person name="Strickland J.L."/>
            <person name="He B."/>
            <person name="Fraser P."/>
            <person name="Margres M.J."/>
            <person name="Gilbert D.M."/>
            <person name="Gibbs H.L."/>
            <person name="Parkinson C.L."/>
            <person name="Rokyta D.R."/>
        </authorList>
    </citation>
    <scope>NUCLEOTIDE SEQUENCE [LARGE SCALE GENOMIC DNA]</scope>
    <source>
        <strain evidence="2">DRR0105</strain>
    </source>
</reference>
<keyword evidence="3" id="KW-1185">Reference proteome</keyword>
<comment type="caution">
    <text evidence="2">The sequence shown here is derived from an EMBL/GenBank/DDBJ whole genome shotgun (WGS) entry which is preliminary data.</text>
</comment>
<proteinExistence type="predicted"/>